<keyword evidence="1" id="KW-0812">Transmembrane</keyword>
<evidence type="ECO:0000313" key="2">
    <source>
        <dbReference type="EMBL" id="OPX47882.1"/>
    </source>
</evidence>
<gene>
    <name evidence="2" type="ORF">CLTHE_14530</name>
</gene>
<sequence length="172" mass="20167">MFKCLWLSLIFSFCAYLGIILGRRYVNRHKNLSEVNKYMLILQNEILYKNTPLPEALKELSFRSEEYFSKIFSQVSDDLISGNKYTAYDSFKEIYKEYKEEFYFTKEDEKVIGDFLKVLGESGLYGQEKIFELLKTNIETNLKDALEVSKKNSKLYSYLGVLTGAMIVIFLI</sequence>
<name>A0A1V4SWT4_9CLOT</name>
<organism evidence="2 3">
    <name type="scientific">Clostridium thermobutyricum DSM 4928</name>
    <dbReference type="NCBI Taxonomy" id="1121339"/>
    <lineage>
        <taxon>Bacteria</taxon>
        <taxon>Bacillati</taxon>
        <taxon>Bacillota</taxon>
        <taxon>Clostridia</taxon>
        <taxon>Eubacteriales</taxon>
        <taxon>Clostridiaceae</taxon>
        <taxon>Clostridium</taxon>
    </lineage>
</organism>
<dbReference type="EMBL" id="LTAY01000037">
    <property type="protein sequence ID" value="OPX47882.1"/>
    <property type="molecule type" value="Genomic_DNA"/>
</dbReference>
<comment type="caution">
    <text evidence="2">The sequence shown here is derived from an EMBL/GenBank/DDBJ whole genome shotgun (WGS) entry which is preliminary data.</text>
</comment>
<accession>A0A1V4SWT4</accession>
<dbReference type="Pfam" id="PF09548">
    <property type="entry name" value="Spore_III_AB"/>
    <property type="match status" value="1"/>
</dbReference>
<keyword evidence="1" id="KW-0472">Membrane</keyword>
<reference evidence="2 3" key="1">
    <citation type="submission" date="2016-02" db="EMBL/GenBank/DDBJ databases">
        <title>Genome sequence of Clostridium thermobutyricum DSM 4928.</title>
        <authorList>
            <person name="Poehlein A."/>
            <person name="Daniel R."/>
        </authorList>
    </citation>
    <scope>NUCLEOTIDE SEQUENCE [LARGE SCALE GENOMIC DNA]</scope>
    <source>
        <strain evidence="2 3">DSM 4928</strain>
    </source>
</reference>
<feature type="transmembrane region" description="Helical" evidence="1">
    <location>
        <begin position="155"/>
        <end position="171"/>
    </location>
</feature>
<dbReference type="Proteomes" id="UP000191448">
    <property type="component" value="Unassembled WGS sequence"/>
</dbReference>
<protein>
    <submittedName>
        <fullName evidence="2">Stage III sporulation protein SpoAB</fullName>
    </submittedName>
</protein>
<feature type="transmembrane region" description="Helical" evidence="1">
    <location>
        <begin position="6"/>
        <end position="26"/>
    </location>
</feature>
<dbReference type="InterPro" id="IPR014198">
    <property type="entry name" value="Spore_III_AB"/>
</dbReference>
<dbReference type="PIRSF" id="PIRSF021435">
    <property type="entry name" value="SpoIIIAB"/>
    <property type="match status" value="1"/>
</dbReference>
<evidence type="ECO:0000256" key="1">
    <source>
        <dbReference type="SAM" id="Phobius"/>
    </source>
</evidence>
<dbReference type="AlphaFoldDB" id="A0A1V4SWT4"/>
<proteinExistence type="predicted"/>
<dbReference type="RefSeq" id="WP_080022659.1">
    <property type="nucleotide sequence ID" value="NZ_LTAY01000037.1"/>
</dbReference>
<dbReference type="OrthoDB" id="1957909at2"/>
<keyword evidence="1" id="KW-1133">Transmembrane helix</keyword>
<evidence type="ECO:0000313" key="3">
    <source>
        <dbReference type="Proteomes" id="UP000191448"/>
    </source>
</evidence>